<accession>A0AA85IW47</accession>
<evidence type="ECO:0000313" key="5">
    <source>
        <dbReference type="Proteomes" id="UP000050795"/>
    </source>
</evidence>
<name>A0AA85IW47_TRIRE</name>
<keyword evidence="3" id="KW-0521">NADP</keyword>
<dbReference type="PANTHER" id="PTHR44085:SF2">
    <property type="entry name" value="SEPIAPTERIN REDUCTASE"/>
    <property type="match status" value="1"/>
</dbReference>
<evidence type="ECO:0000256" key="3">
    <source>
        <dbReference type="ARBA" id="ARBA00022857"/>
    </source>
</evidence>
<reference evidence="5" key="1">
    <citation type="submission" date="2022-06" db="EMBL/GenBank/DDBJ databases">
        <authorList>
            <person name="Berger JAMES D."/>
            <person name="Berger JAMES D."/>
        </authorList>
    </citation>
    <scope>NUCLEOTIDE SEQUENCE [LARGE SCALE GENOMIC DNA]</scope>
</reference>
<evidence type="ECO:0000313" key="6">
    <source>
        <dbReference type="WBParaSite" id="TREG1_112550.1"/>
    </source>
</evidence>
<dbReference type="Pfam" id="PF00106">
    <property type="entry name" value="adh_short"/>
    <property type="match status" value="1"/>
</dbReference>
<keyword evidence="5" id="KW-1185">Reference proteome</keyword>
<dbReference type="PANTHER" id="PTHR44085">
    <property type="entry name" value="SEPIAPTERIN REDUCTASE"/>
    <property type="match status" value="1"/>
</dbReference>
<dbReference type="InterPro" id="IPR051721">
    <property type="entry name" value="Biopterin_syn/organic_redct"/>
</dbReference>
<dbReference type="PRINTS" id="PR00081">
    <property type="entry name" value="GDHRDH"/>
</dbReference>
<evidence type="ECO:0000256" key="1">
    <source>
        <dbReference type="ARBA" id="ARBA00004496"/>
    </source>
</evidence>
<evidence type="ECO:0000256" key="2">
    <source>
        <dbReference type="ARBA" id="ARBA00022490"/>
    </source>
</evidence>
<dbReference type="SUPFAM" id="SSF51735">
    <property type="entry name" value="NAD(P)-binding Rossmann-fold domains"/>
    <property type="match status" value="1"/>
</dbReference>
<dbReference type="InterPro" id="IPR036291">
    <property type="entry name" value="NAD(P)-bd_dom_sf"/>
</dbReference>
<dbReference type="Proteomes" id="UP000050795">
    <property type="component" value="Unassembled WGS sequence"/>
</dbReference>
<comment type="subcellular location">
    <subcellularLocation>
        <location evidence="1">Cytoplasm</location>
    </subcellularLocation>
</comment>
<proteinExistence type="predicted"/>
<dbReference type="GO" id="GO:0006729">
    <property type="term" value="P:tetrahydrobiopterin biosynthetic process"/>
    <property type="evidence" value="ECO:0007669"/>
    <property type="project" value="TreeGrafter"/>
</dbReference>
<evidence type="ECO:0008006" key="7">
    <source>
        <dbReference type="Google" id="ProtNLM"/>
    </source>
</evidence>
<dbReference type="Gene3D" id="3.40.50.720">
    <property type="entry name" value="NAD(P)-binding Rossmann-like Domain"/>
    <property type="match status" value="1"/>
</dbReference>
<dbReference type="WBParaSite" id="TREG1_112550.1">
    <property type="protein sequence ID" value="TREG1_112550.1"/>
    <property type="gene ID" value="TREG1_112550"/>
</dbReference>
<dbReference type="AlphaFoldDB" id="A0AA85IW47"/>
<protein>
    <recommendedName>
        <fullName evidence="7">Sepiapterin reductase</fullName>
    </recommendedName>
</protein>
<keyword evidence="2" id="KW-0963">Cytoplasm</keyword>
<reference evidence="6" key="2">
    <citation type="submission" date="2023-11" db="UniProtKB">
        <authorList>
            <consortium name="WormBaseParasite"/>
        </authorList>
    </citation>
    <scope>IDENTIFICATION</scope>
</reference>
<organism evidence="5 6">
    <name type="scientific">Trichobilharzia regenti</name>
    <name type="common">Nasal bird schistosome</name>
    <dbReference type="NCBI Taxonomy" id="157069"/>
    <lineage>
        <taxon>Eukaryota</taxon>
        <taxon>Metazoa</taxon>
        <taxon>Spiralia</taxon>
        <taxon>Lophotrochozoa</taxon>
        <taxon>Platyhelminthes</taxon>
        <taxon>Trematoda</taxon>
        <taxon>Digenea</taxon>
        <taxon>Strigeidida</taxon>
        <taxon>Schistosomatoidea</taxon>
        <taxon>Schistosomatidae</taxon>
        <taxon>Trichobilharzia</taxon>
    </lineage>
</organism>
<sequence length="317" mass="34934">MAMSSTENCTCDELSSNKSPWCGANCFVAVTGASRGFGQAFCIELVKSMSSGEDHAASLNILLMARDVNALRITESKMNASKSSHSTMKLNILVSNSSLDMSNADEKVLREELAPLFRLSLELSHQDTHVSQWNMLVHNAATLGNVQSRTDERFNIQALDTYYRMNLTAPMILTSLFLAHFAPSSQSLHHPVTIVNISSLAAVQPFSCMSDYCVGKAARQMYLKCLCVDRPSIAVFNYSPGPLDTAMFKEILEGHGDEKTRQAFSQMKVNGRIVEPLESARVCVAWLRKQIPISGAETSEENVPKLSHCSIHQSQYS</sequence>
<dbReference type="GO" id="GO:0005737">
    <property type="term" value="C:cytoplasm"/>
    <property type="evidence" value="ECO:0007669"/>
    <property type="project" value="UniProtKB-SubCell"/>
</dbReference>
<dbReference type="InterPro" id="IPR002347">
    <property type="entry name" value="SDR_fam"/>
</dbReference>
<keyword evidence="4" id="KW-0560">Oxidoreductase</keyword>
<dbReference type="GO" id="GO:0004757">
    <property type="term" value="F:sepiapterin reductase (NADP+) activity"/>
    <property type="evidence" value="ECO:0007669"/>
    <property type="project" value="TreeGrafter"/>
</dbReference>
<evidence type="ECO:0000256" key="4">
    <source>
        <dbReference type="ARBA" id="ARBA00023002"/>
    </source>
</evidence>